<gene>
    <name evidence="3" type="ORF">H9862_02545</name>
</gene>
<feature type="region of interest" description="Disordered" evidence="1">
    <location>
        <begin position="130"/>
        <end position="222"/>
    </location>
</feature>
<evidence type="ECO:0000313" key="4">
    <source>
        <dbReference type="Proteomes" id="UP000823964"/>
    </source>
</evidence>
<evidence type="ECO:0000256" key="1">
    <source>
        <dbReference type="SAM" id="MobiDB-lite"/>
    </source>
</evidence>
<evidence type="ECO:0000313" key="3">
    <source>
        <dbReference type="EMBL" id="HIX19465.1"/>
    </source>
</evidence>
<proteinExistence type="predicted"/>
<dbReference type="AlphaFoldDB" id="A0A9D1VB09"/>
<organism evidence="3 4">
    <name type="scientific">Candidatus Akkermansia intestinigallinarum</name>
    <dbReference type="NCBI Taxonomy" id="2838431"/>
    <lineage>
        <taxon>Bacteria</taxon>
        <taxon>Pseudomonadati</taxon>
        <taxon>Verrucomicrobiota</taxon>
        <taxon>Verrucomicrobiia</taxon>
        <taxon>Verrucomicrobiales</taxon>
        <taxon>Akkermansiaceae</taxon>
        <taxon>Akkermansia</taxon>
    </lineage>
</organism>
<evidence type="ECO:0000256" key="2">
    <source>
        <dbReference type="SAM" id="SignalP"/>
    </source>
</evidence>
<sequence length="222" mass="23755">MMMLRSAFLLSLPLMLVSCGLTDRGTYVPEYLKPDSPLDPPGTSAARAAMRAEILKEGKYPADAEAPVREGKVFLLERNPDRDESTDGKLVRTPSVKVIACEGTYYFVETQEGERGFVRESDLEDPVTLVSNSLTDPATGLPLTPGGEAQLPNPESNASAVQPTDRVTVSSTGRAVILRSNGSDRAAAYEQRRREAAGQPSAAEGGDVDFEPLPEPSGSSQN</sequence>
<comment type="caution">
    <text evidence="3">The sequence shown here is derived from an EMBL/GenBank/DDBJ whole genome shotgun (WGS) entry which is preliminary data.</text>
</comment>
<dbReference type="PROSITE" id="PS51257">
    <property type="entry name" value="PROKAR_LIPOPROTEIN"/>
    <property type="match status" value="1"/>
</dbReference>
<feature type="signal peptide" evidence="2">
    <location>
        <begin position="1"/>
        <end position="16"/>
    </location>
</feature>
<reference evidence="3" key="1">
    <citation type="journal article" date="2021" name="PeerJ">
        <title>Extensive microbial diversity within the chicken gut microbiome revealed by metagenomics and culture.</title>
        <authorList>
            <person name="Gilroy R."/>
            <person name="Ravi A."/>
            <person name="Getino M."/>
            <person name="Pursley I."/>
            <person name="Horton D.L."/>
            <person name="Alikhan N.F."/>
            <person name="Baker D."/>
            <person name="Gharbi K."/>
            <person name="Hall N."/>
            <person name="Watson M."/>
            <person name="Adriaenssens E.M."/>
            <person name="Foster-Nyarko E."/>
            <person name="Jarju S."/>
            <person name="Secka A."/>
            <person name="Antonio M."/>
            <person name="Oren A."/>
            <person name="Chaudhuri R.R."/>
            <person name="La Ragione R."/>
            <person name="Hildebrand F."/>
            <person name="Pallen M.J."/>
        </authorList>
    </citation>
    <scope>NUCLEOTIDE SEQUENCE</scope>
    <source>
        <strain evidence="3">14975</strain>
    </source>
</reference>
<evidence type="ECO:0008006" key="5">
    <source>
        <dbReference type="Google" id="ProtNLM"/>
    </source>
</evidence>
<dbReference type="Proteomes" id="UP000823964">
    <property type="component" value="Unassembled WGS sequence"/>
</dbReference>
<feature type="chain" id="PRO_5038624707" description="SH3 domain-containing protein" evidence="2">
    <location>
        <begin position="17"/>
        <end position="222"/>
    </location>
</feature>
<name>A0A9D1VB09_9BACT</name>
<protein>
    <recommendedName>
        <fullName evidence="5">SH3 domain-containing protein</fullName>
    </recommendedName>
</protein>
<dbReference type="EMBL" id="DXFQ01000041">
    <property type="protein sequence ID" value="HIX19465.1"/>
    <property type="molecule type" value="Genomic_DNA"/>
</dbReference>
<keyword evidence="2" id="KW-0732">Signal</keyword>
<accession>A0A9D1VB09</accession>
<feature type="compositionally biased region" description="Polar residues" evidence="1">
    <location>
        <begin position="153"/>
        <end position="173"/>
    </location>
</feature>
<reference evidence="3" key="2">
    <citation type="submission" date="2021-04" db="EMBL/GenBank/DDBJ databases">
        <authorList>
            <person name="Gilroy R."/>
        </authorList>
    </citation>
    <scope>NUCLEOTIDE SEQUENCE</scope>
    <source>
        <strain evidence="3">14975</strain>
    </source>
</reference>